<evidence type="ECO:0000259" key="7">
    <source>
        <dbReference type="PROSITE" id="PS50109"/>
    </source>
</evidence>
<evidence type="ECO:0000256" key="4">
    <source>
        <dbReference type="ARBA" id="ARBA00022777"/>
    </source>
</evidence>
<evidence type="ECO:0000256" key="6">
    <source>
        <dbReference type="SAM" id="Phobius"/>
    </source>
</evidence>
<dbReference type="STRING" id="1229276.DI53_3289"/>
<dbReference type="PRINTS" id="PR00344">
    <property type="entry name" value="BCTRLSENSOR"/>
</dbReference>
<dbReference type="eggNOG" id="COG2205">
    <property type="taxonomic scope" value="Bacteria"/>
</dbReference>
<name>A0A0B8SZ38_9SPHI</name>
<feature type="domain" description="Histidine kinase" evidence="7">
    <location>
        <begin position="76"/>
        <end position="293"/>
    </location>
</feature>
<dbReference type="OrthoDB" id="9810447at2"/>
<dbReference type="InterPro" id="IPR004358">
    <property type="entry name" value="Sig_transdc_His_kin-like_C"/>
</dbReference>
<evidence type="ECO:0000256" key="2">
    <source>
        <dbReference type="ARBA" id="ARBA00012438"/>
    </source>
</evidence>
<dbReference type="PROSITE" id="PS50109">
    <property type="entry name" value="HIS_KIN"/>
    <property type="match status" value="1"/>
</dbReference>
<proteinExistence type="predicted"/>
<evidence type="ECO:0000256" key="3">
    <source>
        <dbReference type="ARBA" id="ARBA00022679"/>
    </source>
</evidence>
<dbReference type="InterPro" id="IPR003594">
    <property type="entry name" value="HATPase_dom"/>
</dbReference>
<dbReference type="RefSeq" id="WP_037502092.1">
    <property type="nucleotide sequence ID" value="NZ_JJMU01000062.1"/>
</dbReference>
<evidence type="ECO:0000256" key="1">
    <source>
        <dbReference type="ARBA" id="ARBA00000085"/>
    </source>
</evidence>
<reference evidence="8 9" key="2">
    <citation type="journal article" date="2015" name="PLoS ONE">
        <title>Whole-Genome Optical Mapping and Finished Genome Sequence of Sphingobacterium deserti sp. nov., a New Species Isolated from the Western Desert of China.</title>
        <authorList>
            <person name="Teng C."/>
            <person name="Zhou Z."/>
            <person name="Molnar I."/>
            <person name="Li X."/>
            <person name="Tang R."/>
            <person name="Chen M."/>
            <person name="Wang L."/>
            <person name="Su S."/>
            <person name="Zhang W."/>
            <person name="Lin M."/>
        </authorList>
    </citation>
    <scope>NUCLEOTIDE SEQUENCE [LARGE SCALE GENOMIC DNA]</scope>
    <source>
        <strain evidence="9">ACCC05744</strain>
    </source>
</reference>
<dbReference type="GO" id="GO:0000155">
    <property type="term" value="F:phosphorelay sensor kinase activity"/>
    <property type="evidence" value="ECO:0007669"/>
    <property type="project" value="InterPro"/>
</dbReference>
<comment type="caution">
    <text evidence="8">The sequence shown here is derived from an EMBL/GenBank/DDBJ whole genome shotgun (WGS) entry which is preliminary data.</text>
</comment>
<keyword evidence="4" id="KW-0418">Kinase</keyword>
<accession>A0A0B8SZ38</accession>
<dbReference type="AlphaFoldDB" id="A0A0B8SZ38"/>
<dbReference type="PATRIC" id="fig|1229276.3.peg.3403"/>
<dbReference type="SUPFAM" id="SSF47384">
    <property type="entry name" value="Homodimeric domain of signal transducing histidine kinase"/>
    <property type="match status" value="1"/>
</dbReference>
<dbReference type="InterPro" id="IPR050736">
    <property type="entry name" value="Sensor_HK_Regulatory"/>
</dbReference>
<gene>
    <name evidence="8" type="ORF">DI53_3289</name>
</gene>
<keyword evidence="9" id="KW-1185">Reference proteome</keyword>
<dbReference type="EC" id="2.7.13.3" evidence="2"/>
<dbReference type="Pfam" id="PF02518">
    <property type="entry name" value="HATPase_c"/>
    <property type="match status" value="1"/>
</dbReference>
<organism evidence="8 9">
    <name type="scientific">Sphingobacterium deserti</name>
    <dbReference type="NCBI Taxonomy" id="1229276"/>
    <lineage>
        <taxon>Bacteria</taxon>
        <taxon>Pseudomonadati</taxon>
        <taxon>Bacteroidota</taxon>
        <taxon>Sphingobacteriia</taxon>
        <taxon>Sphingobacteriales</taxon>
        <taxon>Sphingobacteriaceae</taxon>
        <taxon>Sphingobacterium</taxon>
    </lineage>
</organism>
<evidence type="ECO:0000313" key="8">
    <source>
        <dbReference type="EMBL" id="KGE12852.1"/>
    </source>
</evidence>
<dbReference type="EMBL" id="JJMU01000062">
    <property type="protein sequence ID" value="KGE12852.1"/>
    <property type="molecule type" value="Genomic_DNA"/>
</dbReference>
<dbReference type="SUPFAM" id="SSF55874">
    <property type="entry name" value="ATPase domain of HSP90 chaperone/DNA topoisomerase II/histidine kinase"/>
    <property type="match status" value="1"/>
</dbReference>
<dbReference type="InterPro" id="IPR005467">
    <property type="entry name" value="His_kinase_dom"/>
</dbReference>
<sequence>MKSEEIIYVLVAAVVVSKVIIGFLIYYLLKRKRELLVERTNLYNTNRELQDHIAVIEQQQKELLSAENFKLKILSLASHDLRTPFQELLILFEHVETLGLSDKEFKELIADIKYKASVSKGMLDNVLVWTAGQLRKKDYSVTPFSLLEQVGVARDLFGIQLKTKELVLDCKVEPSMMLVGNVEIFNFVLRNLLSNAIKYSQVGGSIKIGISTEDNEVAGFYVQDFGKGIDKDRLTNLRNGEAVNSQTGTKDEVGAGLGLSLCRDLLAKVGWSLNVESELNHGSCFTLRFRAEASDYKMPNQDQLRSKAS</sequence>
<dbReference type="PANTHER" id="PTHR43711">
    <property type="entry name" value="TWO-COMPONENT HISTIDINE KINASE"/>
    <property type="match status" value="1"/>
</dbReference>
<dbReference type="Gene3D" id="3.30.565.10">
    <property type="entry name" value="Histidine kinase-like ATPase, C-terminal domain"/>
    <property type="match status" value="1"/>
</dbReference>
<dbReference type="Gene3D" id="1.10.287.130">
    <property type="match status" value="1"/>
</dbReference>
<keyword evidence="5" id="KW-0902">Two-component regulatory system</keyword>
<dbReference type="InterPro" id="IPR036890">
    <property type="entry name" value="HATPase_C_sf"/>
</dbReference>
<dbReference type="InterPro" id="IPR036097">
    <property type="entry name" value="HisK_dim/P_sf"/>
</dbReference>
<reference evidence="9" key="1">
    <citation type="submission" date="2014-04" db="EMBL/GenBank/DDBJ databases">
        <title>Whole-Genome optical mapping and complete genome sequence of Sphingobacterium deserti sp. nov., a new spaces isolated from desert in the west of China.</title>
        <authorList>
            <person name="Teng C."/>
            <person name="Zhou Z."/>
            <person name="Li X."/>
            <person name="Chen M."/>
            <person name="Lin M."/>
            <person name="Wang L."/>
            <person name="Su S."/>
            <person name="Zhang C."/>
            <person name="Zhang W."/>
        </authorList>
    </citation>
    <scope>NUCLEOTIDE SEQUENCE [LARGE SCALE GENOMIC DNA]</scope>
    <source>
        <strain evidence="9">ACCC05744</strain>
    </source>
</reference>
<dbReference type="PANTHER" id="PTHR43711:SF26">
    <property type="entry name" value="SENSOR HISTIDINE KINASE RCSC"/>
    <property type="match status" value="1"/>
</dbReference>
<keyword evidence="6" id="KW-0472">Membrane</keyword>
<protein>
    <recommendedName>
        <fullName evidence="2">histidine kinase</fullName>
        <ecNumber evidence="2">2.7.13.3</ecNumber>
    </recommendedName>
</protein>
<dbReference type="Proteomes" id="UP000031802">
    <property type="component" value="Unassembled WGS sequence"/>
</dbReference>
<keyword evidence="6" id="KW-0812">Transmembrane</keyword>
<keyword evidence="6" id="KW-1133">Transmembrane helix</keyword>
<feature type="transmembrane region" description="Helical" evidence="6">
    <location>
        <begin position="6"/>
        <end position="29"/>
    </location>
</feature>
<evidence type="ECO:0000313" key="9">
    <source>
        <dbReference type="Proteomes" id="UP000031802"/>
    </source>
</evidence>
<keyword evidence="3" id="KW-0808">Transferase</keyword>
<evidence type="ECO:0000256" key="5">
    <source>
        <dbReference type="ARBA" id="ARBA00023012"/>
    </source>
</evidence>
<dbReference type="SMART" id="SM00387">
    <property type="entry name" value="HATPase_c"/>
    <property type="match status" value="1"/>
</dbReference>
<comment type="catalytic activity">
    <reaction evidence="1">
        <text>ATP + protein L-histidine = ADP + protein N-phospho-L-histidine.</text>
        <dbReference type="EC" id="2.7.13.3"/>
    </reaction>
</comment>